<dbReference type="AlphaFoldDB" id="A0A3A5JR95"/>
<protein>
    <submittedName>
        <fullName evidence="2">Fimbrial biogenesis outer membrane usher protein</fullName>
    </submittedName>
</protein>
<sequence>MRFHPVNTVGLSLIVCCAPAFAGEEDAFNTDFIKGHYDQNAVSEALDKGLNQSAIYAVQINGQSVGSFYFSRQDHHLIFTNEFLQVMTPLLKKDLLAKLQQDMFLDSESERYNLTEDTAQSSLSVWFNDSEVQRDANDDMPLAQSINALLMNYNMSSSYYRNRQTGESQTTLPFNSHVQLGMYDFPIDLDLSSPDVLKEGVNVDNLSVSHLLPSIKSEVSAGQTYSTSRYGEGFSFLGAQLNYVDELLSRRERLYTPSITGFANSNATVEVYQDSRLLYTKTVAAGKFVIDEVQGLSNQTLRVVVKEANGSEHTFYYENTVVPGLLTPGTHSYQANAGRYRFGNNELGDAFASGEYSYGFTHWTPTLSTIVSGDYKNLTLGAALPLQKLGAVGLAVSNSSFKHNDKQDNGQSYSISYAKYMTNGINIQLAGYRYSTRDYYTFSEAMEAKRHNDQEHDSVRNRFTATVMAQEPIFDNQISLNFLRDQYWVNQSARNTYSVNYGGYARGVSYNVSLSKSYTDDRKPDTSLALSIDIPFGSSGKSAYTRYNQDSSGNSTEVGLNSYDVNSSYNVAASHDSYSHENTVSGSYSRYNDRYNSQVSSSIGTSSVYVSGSLSGSVAVADGHFMTSSSQSATMALVKMEGAEGAMVNGIHTQDNGYALVPLNDSYEGQDVSVDTSSLQNNMMLDRSLIKVRPKRGSVVKMDFATKKVKYVRVVLLDAMKTPLGFGSLIKSDDGQEYYLGNGGSLLLQIAVNSKNDIKPVVLNNVATGCNYTISAGVLKKQFAEDFINAGELTCVNK</sequence>
<dbReference type="OrthoDB" id="6554712at2"/>
<feature type="chain" id="PRO_5017483076" evidence="1">
    <location>
        <begin position="23"/>
        <end position="798"/>
    </location>
</feature>
<evidence type="ECO:0000256" key="1">
    <source>
        <dbReference type="SAM" id="SignalP"/>
    </source>
</evidence>
<dbReference type="Pfam" id="PF00577">
    <property type="entry name" value="Usher"/>
    <property type="match status" value="1"/>
</dbReference>
<accession>A0A3A5JR95</accession>
<gene>
    <name evidence="2" type="ORF">D6029_13235</name>
</gene>
<dbReference type="InterPro" id="IPR000015">
    <property type="entry name" value="Fimb_usher"/>
</dbReference>
<keyword evidence="3" id="KW-1185">Reference proteome</keyword>
<dbReference type="EMBL" id="QZWH01000027">
    <property type="protein sequence ID" value="RJT22220.1"/>
    <property type="molecule type" value="Genomic_DNA"/>
</dbReference>
<dbReference type="InterPro" id="IPR042186">
    <property type="entry name" value="FimD_plug_dom"/>
</dbReference>
<dbReference type="GO" id="GO:0015473">
    <property type="term" value="F:fimbrial usher porin activity"/>
    <property type="evidence" value="ECO:0007669"/>
    <property type="project" value="InterPro"/>
</dbReference>
<name>A0A3A5JR95_9ENTR</name>
<dbReference type="GO" id="GO:0009297">
    <property type="term" value="P:pilus assembly"/>
    <property type="evidence" value="ECO:0007669"/>
    <property type="project" value="InterPro"/>
</dbReference>
<feature type="signal peptide" evidence="1">
    <location>
        <begin position="1"/>
        <end position="22"/>
    </location>
</feature>
<dbReference type="GO" id="GO:0009279">
    <property type="term" value="C:cell outer membrane"/>
    <property type="evidence" value="ECO:0007669"/>
    <property type="project" value="TreeGrafter"/>
</dbReference>
<dbReference type="RefSeq" id="WP_120065184.1">
    <property type="nucleotide sequence ID" value="NZ_QZWH01000027.1"/>
</dbReference>
<organism evidence="2 3">
    <name type="scientific">Buttiauxella izardii</name>
    <dbReference type="NCBI Taxonomy" id="82991"/>
    <lineage>
        <taxon>Bacteria</taxon>
        <taxon>Pseudomonadati</taxon>
        <taxon>Pseudomonadota</taxon>
        <taxon>Gammaproteobacteria</taxon>
        <taxon>Enterobacterales</taxon>
        <taxon>Enterobacteriaceae</taxon>
        <taxon>Buttiauxella</taxon>
    </lineage>
</organism>
<keyword evidence="1" id="KW-0732">Signal</keyword>
<evidence type="ECO:0000313" key="3">
    <source>
        <dbReference type="Proteomes" id="UP000276295"/>
    </source>
</evidence>
<dbReference type="PANTHER" id="PTHR30451">
    <property type="entry name" value="OUTER MEMBRANE USHER PROTEIN"/>
    <property type="match status" value="1"/>
</dbReference>
<dbReference type="Gene3D" id="2.60.40.3110">
    <property type="match status" value="1"/>
</dbReference>
<dbReference type="Gene3D" id="2.60.40.2610">
    <property type="entry name" value="Outer membrane usher protein FimD, plug domain"/>
    <property type="match status" value="1"/>
</dbReference>
<evidence type="ECO:0000313" key="2">
    <source>
        <dbReference type="EMBL" id="RJT22220.1"/>
    </source>
</evidence>
<reference evidence="2 3" key="1">
    <citation type="submission" date="2018-09" db="EMBL/GenBank/DDBJ databases">
        <title>Draft genome sequence of Buttiauxella izardii CCUG 35510T.</title>
        <authorList>
            <person name="Salva-Serra F."/>
            <person name="Marathe N."/>
            <person name="Moore E."/>
            <person name="Stadler-Svensson L."/>
            <person name="Engstrom-Jakobsson H."/>
        </authorList>
    </citation>
    <scope>NUCLEOTIDE SEQUENCE [LARGE SCALE GENOMIC DNA]</scope>
    <source>
        <strain evidence="2 3">CCUG 35510</strain>
    </source>
</reference>
<comment type="caution">
    <text evidence="2">The sequence shown here is derived from an EMBL/GenBank/DDBJ whole genome shotgun (WGS) entry which is preliminary data.</text>
</comment>
<dbReference type="Proteomes" id="UP000276295">
    <property type="component" value="Unassembled WGS sequence"/>
</dbReference>
<proteinExistence type="predicted"/>
<dbReference type="PANTHER" id="PTHR30451:SF5">
    <property type="entry name" value="SLR0019 PROTEIN"/>
    <property type="match status" value="1"/>
</dbReference>